<accession>A0A806KKF5</accession>
<organism evidence="2">
    <name type="scientific">uncultured bacterium contig00070</name>
    <dbReference type="NCBI Taxonomy" id="1181551"/>
    <lineage>
        <taxon>Bacteria</taxon>
        <taxon>environmental samples</taxon>
    </lineage>
</organism>
<protein>
    <submittedName>
        <fullName evidence="2">Uncharacterized protein</fullName>
    </submittedName>
</protein>
<proteinExistence type="predicted"/>
<sequence length="90" mass="10547">MVKNIIYGLFYCSGNSQNFQNLQNKKNRPHKYTHQTHGASFPSDTQKTNSVPRKHAHYVPSEMEAYGCGRNLRNFIAKFSIFLYTKERFL</sequence>
<feature type="region of interest" description="Disordered" evidence="1">
    <location>
        <begin position="29"/>
        <end position="51"/>
    </location>
</feature>
<feature type="compositionally biased region" description="Polar residues" evidence="1">
    <location>
        <begin position="35"/>
        <end position="51"/>
    </location>
</feature>
<name>A0A806KKF5_9BACT</name>
<dbReference type="EMBL" id="JQ844237">
    <property type="protein sequence ID" value="AGS53590.1"/>
    <property type="molecule type" value="Genomic_DNA"/>
</dbReference>
<evidence type="ECO:0000313" key="2">
    <source>
        <dbReference type="EMBL" id="AGS53590.1"/>
    </source>
</evidence>
<reference evidence="2" key="1">
    <citation type="submission" date="2012-03" db="EMBL/GenBank/DDBJ databases">
        <title>Functional metagenomics reveals considerable lignocellulase gene clusters in the gut microbiome of a wood-feeding higher termite.</title>
        <authorList>
            <person name="Liu N."/>
        </authorList>
    </citation>
    <scope>NUCLEOTIDE SEQUENCE</scope>
</reference>
<dbReference type="AlphaFoldDB" id="A0A806KKF5"/>
<evidence type="ECO:0000256" key="1">
    <source>
        <dbReference type="SAM" id="MobiDB-lite"/>
    </source>
</evidence>